<evidence type="ECO:0000313" key="1">
    <source>
        <dbReference type="EMBL" id="MEI4802558.1"/>
    </source>
</evidence>
<sequence length="43" mass="4711">MIGDEVIQGFTSKGRLAKVIDQELEKSKENELDGPQCTVDGEC</sequence>
<reference evidence="1 2" key="1">
    <citation type="submission" date="2024-01" db="EMBL/GenBank/DDBJ databases">
        <title>Seven novel Bacillus-like species.</title>
        <authorList>
            <person name="Liu G."/>
        </authorList>
    </citation>
    <scope>NUCLEOTIDE SEQUENCE [LARGE SCALE GENOMIC DNA]</scope>
    <source>
        <strain evidence="1 2">FJAT-51639</strain>
    </source>
</reference>
<keyword evidence="2" id="KW-1185">Reference proteome</keyword>
<comment type="caution">
    <text evidence="1">The sequence shown here is derived from an EMBL/GenBank/DDBJ whole genome shotgun (WGS) entry which is preliminary data.</text>
</comment>
<name>A0ABU8FIN1_9BACI</name>
<protein>
    <submittedName>
        <fullName evidence="1">Uncharacterized protein</fullName>
    </submittedName>
</protein>
<dbReference type="Proteomes" id="UP001372526">
    <property type="component" value="Unassembled WGS sequence"/>
</dbReference>
<accession>A0ABU8FIN1</accession>
<dbReference type="EMBL" id="JBAWSX010000008">
    <property type="protein sequence ID" value="MEI4802558.1"/>
    <property type="molecule type" value="Genomic_DNA"/>
</dbReference>
<proteinExistence type="predicted"/>
<gene>
    <name evidence="1" type="ORF">WAZ07_14770</name>
</gene>
<organism evidence="1 2">
    <name type="scientific">Bacillus bruguierae</name>
    <dbReference type="NCBI Taxonomy" id="3127667"/>
    <lineage>
        <taxon>Bacteria</taxon>
        <taxon>Bacillati</taxon>
        <taxon>Bacillota</taxon>
        <taxon>Bacilli</taxon>
        <taxon>Bacillales</taxon>
        <taxon>Bacillaceae</taxon>
        <taxon>Bacillus</taxon>
    </lineage>
</organism>
<evidence type="ECO:0000313" key="2">
    <source>
        <dbReference type="Proteomes" id="UP001372526"/>
    </source>
</evidence>